<dbReference type="Proteomes" id="UP000676776">
    <property type="component" value="Unassembled WGS sequence"/>
</dbReference>
<sequence>MKKITLFSLLLTALSISVSGQIKIAELTFENAGGYTTSIPEFTDADKDHFLRTDGSDTAGEVFTNIQGNFYFHAQDIDGEGALLPVSLLINDLNISGYENLELRIHLAEDDAGASQDWDEPDYVHINFDIDNSGTFSNLLWIENDGSTFNSAPFIDTDFDGTGDGIEITDNFEQFTESITGFGTLLDIQIIFSLDTEDEDIAIDNIELWGTLATCSSTTTWDGTTWDNGAPDINTSAIINGPYTTSIPTAGSFTTCNLEVNANLFVDNGDFVEVINDVTVNAGTLTTETQGSFVQRGSTFTLSGGDAVVIKTTIPNTENDYTYWSSPVDNISILDGLTEANPNRRYTFNSNNYLDSDGDGVDDDANAWTDVTDTDIMEAGKGYISMHGFFPIGFGVGYDYLFEGPYNTGDISQAVPFDPSNTVNHWNLLGNPYPSALDADDFFTANTSVVASELFMWSQVSPPNDTNPGNEVLNFNQNDYITINSMGTAGNGTTPAPSNSVPSGQSFFIPSISAGNVIFTNTMRLSGANVNDEFYRNGQQNTYGEIERLWLNLSSDIGVYSQICVAYSNNATDGYDGKGIDTERNYAGNAGLLYSTDNNNAGFYVIQGKAKSSLNENEIINVGFASYLSTSEIYSISLPDFEGEYLENNPIYLRDNDLGIVHDLKSSAYEFISIGGDFANRFDIIFADSTLSNLEDQLLINGFTIVENEDDLVEFTLSNKEVIFDRIEIFDVQGRKIFDFNGDSNLEIFDFSDFKSSIFIAKAHISNGQVITKKAIKRK</sequence>
<gene>
    <name evidence="2" type="ORF">J4050_14695</name>
</gene>
<dbReference type="EMBL" id="JAGEVF010000016">
    <property type="protein sequence ID" value="MBO3118003.1"/>
    <property type="molecule type" value="Genomic_DNA"/>
</dbReference>
<comment type="caution">
    <text evidence="2">The sequence shown here is derived from an EMBL/GenBank/DDBJ whole genome shotgun (WGS) entry which is preliminary data.</text>
</comment>
<dbReference type="RefSeq" id="WP_208155375.1">
    <property type="nucleotide sequence ID" value="NZ_JAGEVF010000016.1"/>
</dbReference>
<evidence type="ECO:0008006" key="4">
    <source>
        <dbReference type="Google" id="ProtNLM"/>
    </source>
</evidence>
<protein>
    <recommendedName>
        <fullName evidence="4">T9SS type A sorting domain-containing protein</fullName>
    </recommendedName>
</protein>
<keyword evidence="3" id="KW-1185">Reference proteome</keyword>
<feature type="signal peptide" evidence="1">
    <location>
        <begin position="1"/>
        <end position="24"/>
    </location>
</feature>
<evidence type="ECO:0000313" key="3">
    <source>
        <dbReference type="Proteomes" id="UP000676776"/>
    </source>
</evidence>
<evidence type="ECO:0000313" key="2">
    <source>
        <dbReference type="EMBL" id="MBO3118003.1"/>
    </source>
</evidence>
<evidence type="ECO:0000256" key="1">
    <source>
        <dbReference type="SAM" id="SignalP"/>
    </source>
</evidence>
<organism evidence="2 3">
    <name type="scientific">Winogradskyella pelagia</name>
    <dbReference type="NCBI Taxonomy" id="2819984"/>
    <lineage>
        <taxon>Bacteria</taxon>
        <taxon>Pseudomonadati</taxon>
        <taxon>Bacteroidota</taxon>
        <taxon>Flavobacteriia</taxon>
        <taxon>Flavobacteriales</taxon>
        <taxon>Flavobacteriaceae</taxon>
        <taxon>Winogradskyella</taxon>
    </lineage>
</organism>
<accession>A0ABS3T5I1</accession>
<feature type="chain" id="PRO_5045992328" description="T9SS type A sorting domain-containing protein" evidence="1">
    <location>
        <begin position="25"/>
        <end position="779"/>
    </location>
</feature>
<name>A0ABS3T5I1_9FLAO</name>
<proteinExistence type="predicted"/>
<keyword evidence="1" id="KW-0732">Signal</keyword>
<reference evidence="2 3" key="1">
    <citation type="submission" date="2021-03" db="EMBL/GenBank/DDBJ databases">
        <title>Winogradskyella sp. nov., isolated from costal sediment.</title>
        <authorList>
            <person name="Gao C."/>
        </authorList>
    </citation>
    <scope>NUCLEOTIDE SEQUENCE [LARGE SCALE GENOMIC DNA]</scope>
    <source>
        <strain evidence="2 3">DF17</strain>
    </source>
</reference>